<dbReference type="Proteomes" id="UP000234681">
    <property type="component" value="Chromosome 2"/>
</dbReference>
<sequence>MRIRRWPWIWTPMLRSCLMPGGELSWSTIFYRMHRND</sequence>
<dbReference type="AlphaFoldDB" id="A6J6M7"/>
<name>A6J6M7_RAT</name>
<organism evidence="1 2">
    <name type="scientific">Rattus norvegicus</name>
    <name type="common">Rat</name>
    <dbReference type="NCBI Taxonomy" id="10116"/>
    <lineage>
        <taxon>Eukaryota</taxon>
        <taxon>Metazoa</taxon>
        <taxon>Chordata</taxon>
        <taxon>Craniata</taxon>
        <taxon>Vertebrata</taxon>
        <taxon>Euteleostomi</taxon>
        <taxon>Mammalia</taxon>
        <taxon>Eutheria</taxon>
        <taxon>Euarchontoglires</taxon>
        <taxon>Glires</taxon>
        <taxon>Rodentia</taxon>
        <taxon>Myomorpha</taxon>
        <taxon>Muroidea</taxon>
        <taxon>Muridae</taxon>
        <taxon>Murinae</taxon>
        <taxon>Rattus</taxon>
    </lineage>
</organism>
<proteinExistence type="predicted"/>
<reference evidence="1 2" key="1">
    <citation type="submission" date="2005-09" db="EMBL/GenBank/DDBJ databases">
        <authorList>
            <person name="Mural R.J."/>
            <person name="Li P.W."/>
            <person name="Adams M.D."/>
            <person name="Amanatides P.G."/>
            <person name="Baden-Tillson H."/>
            <person name="Barnstead M."/>
            <person name="Chin S.H."/>
            <person name="Dew I."/>
            <person name="Evans C.A."/>
            <person name="Ferriera S."/>
            <person name="Flanigan M."/>
            <person name="Fosler C."/>
            <person name="Glodek A."/>
            <person name="Gu Z."/>
            <person name="Holt R.A."/>
            <person name="Jennings D."/>
            <person name="Kraft C.L."/>
            <person name="Lu F."/>
            <person name="Nguyen T."/>
            <person name="Nusskern D.R."/>
            <person name="Pfannkoch C.M."/>
            <person name="Sitter C."/>
            <person name="Sutton G.G."/>
            <person name="Venter J.C."/>
            <person name="Wang Z."/>
            <person name="Woodage T."/>
            <person name="Zheng X.H."/>
            <person name="Zhong F."/>
        </authorList>
    </citation>
    <scope>NUCLEOTIDE SEQUENCE [LARGE SCALE GENOMIC DNA]</scope>
    <source>
        <strain>BN</strain>
        <strain evidence="2">Sprague-Dawley</strain>
    </source>
</reference>
<evidence type="ECO:0000313" key="2">
    <source>
        <dbReference type="Proteomes" id="UP000234681"/>
    </source>
</evidence>
<accession>A6J6M7</accession>
<dbReference type="EMBL" id="CH473976">
    <property type="protein sequence ID" value="EDM00564.1"/>
    <property type="molecule type" value="Genomic_DNA"/>
</dbReference>
<gene>
    <name evidence="1" type="primary">Snapap</name>
    <name evidence="1" type="ORF">rCG_62656</name>
</gene>
<protein>
    <submittedName>
        <fullName evidence="1">SNAP-associated protein, isoform CRA_c</fullName>
    </submittedName>
</protein>
<evidence type="ECO:0000313" key="1">
    <source>
        <dbReference type="EMBL" id="EDM00564.1"/>
    </source>
</evidence>